<comment type="caution">
    <text evidence="3">The sequence shown here is derived from an EMBL/GenBank/DDBJ whole genome shotgun (WGS) entry which is preliminary data.</text>
</comment>
<dbReference type="PANTHER" id="PTHR43586:SF8">
    <property type="entry name" value="CYSTEINE DESULFURASE 1, CHLOROPLASTIC"/>
    <property type="match status" value="1"/>
</dbReference>
<keyword evidence="4" id="KW-1185">Reference proteome</keyword>
<protein>
    <submittedName>
        <fullName evidence="3">Aminotransferase class V-fold PLP-dependent enzyme</fullName>
    </submittedName>
</protein>
<dbReference type="Gene3D" id="3.40.640.10">
    <property type="entry name" value="Type I PLP-dependent aspartate aminotransferase-like (Major domain)"/>
    <property type="match status" value="1"/>
</dbReference>
<accession>A0ABV7XCC6</accession>
<dbReference type="Gene3D" id="3.90.1150.10">
    <property type="entry name" value="Aspartate Aminotransferase, domain 1"/>
    <property type="match status" value="1"/>
</dbReference>
<evidence type="ECO:0000256" key="1">
    <source>
        <dbReference type="ARBA" id="ARBA00022898"/>
    </source>
</evidence>
<dbReference type="InterPro" id="IPR015422">
    <property type="entry name" value="PyrdxlP-dep_Trfase_small"/>
</dbReference>
<evidence type="ECO:0000313" key="3">
    <source>
        <dbReference type="EMBL" id="MFC3713820.1"/>
    </source>
</evidence>
<dbReference type="PROSITE" id="PS51318">
    <property type="entry name" value="TAT"/>
    <property type="match status" value="1"/>
</dbReference>
<sequence length="440" mass="47222">MTIDRRQLLGAAALAAGAAALVSCTGKDDDAGLKRLMAGDGDWADFRALFAIDPEWIDMSAMLLTSHPQPVANAIAKYREALDNNPAIYLRDNNDRLQEGARSAAGAYLGIAGENIALTDSTTQSVALVYRGLKLKAGQDVLTTTRDYYVSHEALRVAADRSGATVRKIPLYETLDGITAEALADSVIRELKPNTRVVAMTWVHSSTGLKMPIGLIGERLARHNAGRGPDDRVLLCVDGVHGFGNQDATLDSLGADFLMAGCHKWLFGPRGTGIIAGRADAWPALDPTIPSFLDSDGYGRWKRDDPPVPTTAAMVTPGGFKPFEHLWSSTEAFKLHQAIGKAKIAARTAELATQLKEGLTGLANVKLRTPMSAELSAGIVSFDIEGGNPWDVVEHLQANKIIASVAPYRTPHVRLTPSIRNTPDEIDKALEIIRGFRAAA</sequence>
<dbReference type="InterPro" id="IPR015421">
    <property type="entry name" value="PyrdxlP-dep_Trfase_major"/>
</dbReference>
<dbReference type="GO" id="GO:0008483">
    <property type="term" value="F:transaminase activity"/>
    <property type="evidence" value="ECO:0007669"/>
    <property type="project" value="UniProtKB-KW"/>
</dbReference>
<keyword evidence="1" id="KW-0663">Pyridoxal phosphate</keyword>
<dbReference type="PANTHER" id="PTHR43586">
    <property type="entry name" value="CYSTEINE DESULFURASE"/>
    <property type="match status" value="1"/>
</dbReference>
<dbReference type="SUPFAM" id="SSF53383">
    <property type="entry name" value="PLP-dependent transferases"/>
    <property type="match status" value="1"/>
</dbReference>
<name>A0ABV7XCC6_9SPHN</name>
<gene>
    <name evidence="3" type="ORF">ACFOMD_14685</name>
</gene>
<evidence type="ECO:0000259" key="2">
    <source>
        <dbReference type="Pfam" id="PF00266"/>
    </source>
</evidence>
<dbReference type="Proteomes" id="UP001595615">
    <property type="component" value="Unassembled WGS sequence"/>
</dbReference>
<dbReference type="InterPro" id="IPR015424">
    <property type="entry name" value="PyrdxlP-dep_Trfase"/>
</dbReference>
<dbReference type="RefSeq" id="WP_380862686.1">
    <property type="nucleotide sequence ID" value="NZ_JBHRXV010000011.1"/>
</dbReference>
<dbReference type="EMBL" id="JBHRXV010000011">
    <property type="protein sequence ID" value="MFC3713820.1"/>
    <property type="molecule type" value="Genomic_DNA"/>
</dbReference>
<dbReference type="PROSITE" id="PS51257">
    <property type="entry name" value="PROKAR_LIPOPROTEIN"/>
    <property type="match status" value="1"/>
</dbReference>
<keyword evidence="3" id="KW-0032">Aminotransferase</keyword>
<feature type="domain" description="Aminotransferase class V" evidence="2">
    <location>
        <begin position="65"/>
        <end position="403"/>
    </location>
</feature>
<dbReference type="InterPro" id="IPR006311">
    <property type="entry name" value="TAT_signal"/>
</dbReference>
<organism evidence="3 4">
    <name type="scientific">Sphingoaurantiacus capsulatus</name>
    <dbReference type="NCBI Taxonomy" id="1771310"/>
    <lineage>
        <taxon>Bacteria</taxon>
        <taxon>Pseudomonadati</taxon>
        <taxon>Pseudomonadota</taxon>
        <taxon>Alphaproteobacteria</taxon>
        <taxon>Sphingomonadales</taxon>
        <taxon>Sphingosinicellaceae</taxon>
        <taxon>Sphingoaurantiacus</taxon>
    </lineage>
</organism>
<proteinExistence type="predicted"/>
<dbReference type="Pfam" id="PF00266">
    <property type="entry name" value="Aminotran_5"/>
    <property type="match status" value="1"/>
</dbReference>
<keyword evidence="3" id="KW-0808">Transferase</keyword>
<reference evidence="4" key="1">
    <citation type="journal article" date="2019" name="Int. J. Syst. Evol. Microbiol.">
        <title>The Global Catalogue of Microorganisms (GCM) 10K type strain sequencing project: providing services to taxonomists for standard genome sequencing and annotation.</title>
        <authorList>
            <consortium name="The Broad Institute Genomics Platform"/>
            <consortium name="The Broad Institute Genome Sequencing Center for Infectious Disease"/>
            <person name="Wu L."/>
            <person name="Ma J."/>
        </authorList>
    </citation>
    <scope>NUCLEOTIDE SEQUENCE [LARGE SCALE GENOMIC DNA]</scope>
    <source>
        <strain evidence="4">KCTC 42644</strain>
    </source>
</reference>
<evidence type="ECO:0000313" key="4">
    <source>
        <dbReference type="Proteomes" id="UP001595615"/>
    </source>
</evidence>
<dbReference type="InterPro" id="IPR000192">
    <property type="entry name" value="Aminotrans_V_dom"/>
</dbReference>